<dbReference type="OrthoDB" id="1809038at2"/>
<protein>
    <submittedName>
        <fullName evidence="1">Uncharacterized protein</fullName>
    </submittedName>
</protein>
<name>R4KJM6_9FIRM</name>
<reference evidence="1 2" key="1">
    <citation type="submission" date="2012-01" db="EMBL/GenBank/DDBJ databases">
        <title>Complete sequence of Desulfotomaculum gibsoniae DSM 7213.</title>
        <authorList>
            <consortium name="US DOE Joint Genome Institute"/>
            <person name="Lucas S."/>
            <person name="Han J."/>
            <person name="Lapidus A."/>
            <person name="Cheng J.-F."/>
            <person name="Goodwin L."/>
            <person name="Pitluck S."/>
            <person name="Peters L."/>
            <person name="Ovchinnikova G."/>
            <person name="Teshima H."/>
            <person name="Detter J.C."/>
            <person name="Han C."/>
            <person name="Tapia R."/>
            <person name="Land M."/>
            <person name="Hauser L."/>
            <person name="Kyrpides N."/>
            <person name="Ivanova N."/>
            <person name="Pagani I."/>
            <person name="Parshina S."/>
            <person name="Plugge C."/>
            <person name="Muyzer G."/>
            <person name="Kuever J."/>
            <person name="Ivanova A."/>
            <person name="Nazina T."/>
            <person name="Klenk H.-P."/>
            <person name="Brambilla E."/>
            <person name="Spring S."/>
            <person name="Stams A.F."/>
            <person name="Woyke T."/>
        </authorList>
    </citation>
    <scope>NUCLEOTIDE SEQUENCE [LARGE SCALE GENOMIC DNA]</scope>
    <source>
        <strain evidence="1 2">DSM 7213</strain>
    </source>
</reference>
<organism evidence="1 2">
    <name type="scientific">Desulfoscipio gibsoniae DSM 7213</name>
    <dbReference type="NCBI Taxonomy" id="767817"/>
    <lineage>
        <taxon>Bacteria</taxon>
        <taxon>Bacillati</taxon>
        <taxon>Bacillota</taxon>
        <taxon>Clostridia</taxon>
        <taxon>Eubacteriales</taxon>
        <taxon>Desulfallaceae</taxon>
        <taxon>Desulfoscipio</taxon>
    </lineage>
</organism>
<evidence type="ECO:0000313" key="2">
    <source>
        <dbReference type="Proteomes" id="UP000013520"/>
    </source>
</evidence>
<sequence length="87" mass="10520">MIDYMNDEEATFFNWCDETVRAHISQEGTKLSRWRPRKNNDGSYELIFELMHSEGTTSRQLVPVPKQFHELLEREYFINHPDHEDDF</sequence>
<dbReference type="RefSeq" id="WP_006523054.1">
    <property type="nucleotide sequence ID" value="NC_021184.1"/>
</dbReference>
<accession>R4KJM6</accession>
<dbReference type="Proteomes" id="UP000013520">
    <property type="component" value="Chromosome"/>
</dbReference>
<dbReference type="KEGG" id="dgi:Desgi_2398"/>
<evidence type="ECO:0000313" key="1">
    <source>
        <dbReference type="EMBL" id="AGL01812.1"/>
    </source>
</evidence>
<gene>
    <name evidence="1" type="ORF">Desgi_2398</name>
</gene>
<dbReference type="HOGENOM" id="CLU_2478254_0_0_9"/>
<dbReference type="AlphaFoldDB" id="R4KJM6"/>
<dbReference type="eggNOG" id="ENOG502ZG9I">
    <property type="taxonomic scope" value="Bacteria"/>
</dbReference>
<keyword evidence="2" id="KW-1185">Reference proteome</keyword>
<proteinExistence type="predicted"/>
<dbReference type="EMBL" id="CP003273">
    <property type="protein sequence ID" value="AGL01812.1"/>
    <property type="molecule type" value="Genomic_DNA"/>
</dbReference>